<protein>
    <submittedName>
        <fullName evidence="4">Ribosomal protein S18 acetylase RimI-like enzyme</fullName>
    </submittedName>
</protein>
<keyword evidence="5" id="KW-1185">Reference proteome</keyword>
<organism evidence="4 5">
    <name type="scientific">Pontibacter mucosus</name>
    <dbReference type="NCBI Taxonomy" id="1649266"/>
    <lineage>
        <taxon>Bacteria</taxon>
        <taxon>Pseudomonadati</taxon>
        <taxon>Bacteroidota</taxon>
        <taxon>Cytophagia</taxon>
        <taxon>Cytophagales</taxon>
        <taxon>Hymenobacteraceae</taxon>
        <taxon>Pontibacter</taxon>
    </lineage>
</organism>
<dbReference type="Pfam" id="PF00583">
    <property type="entry name" value="Acetyltransf_1"/>
    <property type="match status" value="1"/>
</dbReference>
<dbReference type="Proteomes" id="UP000244225">
    <property type="component" value="Unassembled WGS sequence"/>
</dbReference>
<evidence type="ECO:0000256" key="2">
    <source>
        <dbReference type="ARBA" id="ARBA00023315"/>
    </source>
</evidence>
<evidence type="ECO:0000313" key="4">
    <source>
        <dbReference type="EMBL" id="PTX14616.1"/>
    </source>
</evidence>
<dbReference type="GO" id="GO:0005840">
    <property type="term" value="C:ribosome"/>
    <property type="evidence" value="ECO:0007669"/>
    <property type="project" value="UniProtKB-KW"/>
</dbReference>
<sequence length="151" mass="17046">MKYREATIDDIAQIQAVRHSVKENILSDPSRVTDNDCQEYLTKRGKGWVCEVAGLIVGFAIADLEDDSIWALFLRPEFEGQGIGRHLHKLMLDWYFATGKDNVWLGTSPGTRAAGFYRRMGWTETGLHGDEIRLEMSKADWLKTSTAVPGK</sequence>
<dbReference type="SUPFAM" id="SSF55729">
    <property type="entry name" value="Acyl-CoA N-acyltransferases (Nat)"/>
    <property type="match status" value="1"/>
</dbReference>
<dbReference type="PANTHER" id="PTHR43877">
    <property type="entry name" value="AMINOALKYLPHOSPHONATE N-ACETYLTRANSFERASE-RELATED-RELATED"/>
    <property type="match status" value="1"/>
</dbReference>
<reference evidence="4 5" key="1">
    <citation type="submission" date="2018-04" db="EMBL/GenBank/DDBJ databases">
        <title>Genomic Encyclopedia of Archaeal and Bacterial Type Strains, Phase II (KMG-II): from individual species to whole genera.</title>
        <authorList>
            <person name="Goeker M."/>
        </authorList>
    </citation>
    <scope>NUCLEOTIDE SEQUENCE [LARGE SCALE GENOMIC DNA]</scope>
    <source>
        <strain evidence="4 5">DSM 100162</strain>
    </source>
</reference>
<keyword evidence="2" id="KW-0012">Acyltransferase</keyword>
<dbReference type="CDD" id="cd04301">
    <property type="entry name" value="NAT_SF"/>
    <property type="match status" value="1"/>
</dbReference>
<evidence type="ECO:0000256" key="1">
    <source>
        <dbReference type="ARBA" id="ARBA00022679"/>
    </source>
</evidence>
<dbReference type="Gene3D" id="3.40.630.30">
    <property type="match status" value="1"/>
</dbReference>
<dbReference type="EMBL" id="QBKI01000010">
    <property type="protein sequence ID" value="PTX14616.1"/>
    <property type="molecule type" value="Genomic_DNA"/>
</dbReference>
<dbReference type="AlphaFoldDB" id="A0A2T5YDJ0"/>
<keyword evidence="1" id="KW-0808">Transferase</keyword>
<evidence type="ECO:0000259" key="3">
    <source>
        <dbReference type="PROSITE" id="PS51186"/>
    </source>
</evidence>
<dbReference type="OrthoDB" id="7356080at2"/>
<gene>
    <name evidence="4" type="ORF">C8N40_11044</name>
</gene>
<name>A0A2T5YDJ0_9BACT</name>
<dbReference type="GO" id="GO:0016747">
    <property type="term" value="F:acyltransferase activity, transferring groups other than amino-acyl groups"/>
    <property type="evidence" value="ECO:0007669"/>
    <property type="project" value="InterPro"/>
</dbReference>
<accession>A0A2T5YDJ0</accession>
<keyword evidence="4" id="KW-0687">Ribonucleoprotein</keyword>
<dbReference type="InterPro" id="IPR016181">
    <property type="entry name" value="Acyl_CoA_acyltransferase"/>
</dbReference>
<dbReference type="RefSeq" id="WP_108213261.1">
    <property type="nucleotide sequence ID" value="NZ_QBKI01000010.1"/>
</dbReference>
<dbReference type="InterPro" id="IPR050832">
    <property type="entry name" value="Bact_Acetyltransf"/>
</dbReference>
<proteinExistence type="predicted"/>
<dbReference type="InterPro" id="IPR000182">
    <property type="entry name" value="GNAT_dom"/>
</dbReference>
<keyword evidence="4" id="KW-0689">Ribosomal protein</keyword>
<evidence type="ECO:0000313" key="5">
    <source>
        <dbReference type="Proteomes" id="UP000244225"/>
    </source>
</evidence>
<dbReference type="PROSITE" id="PS51186">
    <property type="entry name" value="GNAT"/>
    <property type="match status" value="1"/>
</dbReference>
<feature type="domain" description="N-acetyltransferase" evidence="3">
    <location>
        <begin position="1"/>
        <end position="141"/>
    </location>
</feature>
<comment type="caution">
    <text evidence="4">The sequence shown here is derived from an EMBL/GenBank/DDBJ whole genome shotgun (WGS) entry which is preliminary data.</text>
</comment>